<dbReference type="EMBL" id="JAKCXM010000001">
    <property type="protein sequence ID" value="KAJ0410315.1"/>
    <property type="molecule type" value="Genomic_DNA"/>
</dbReference>
<evidence type="ECO:0000256" key="1">
    <source>
        <dbReference type="ARBA" id="ARBA00004123"/>
    </source>
</evidence>
<dbReference type="Gene3D" id="1.10.150.320">
    <property type="entry name" value="Photosystem II 12 kDa extrinsic protein"/>
    <property type="match status" value="2"/>
</dbReference>
<dbReference type="Proteomes" id="UP001209570">
    <property type="component" value="Unassembled WGS sequence"/>
</dbReference>
<keyword evidence="4" id="KW-0271">Exosome</keyword>
<dbReference type="Pfam" id="PF12836">
    <property type="entry name" value="HHH_3"/>
    <property type="match status" value="2"/>
</dbReference>
<dbReference type="GO" id="GO:0003677">
    <property type="term" value="F:DNA binding"/>
    <property type="evidence" value="ECO:0007669"/>
    <property type="project" value="InterPro"/>
</dbReference>
<dbReference type="SUPFAM" id="SSF54211">
    <property type="entry name" value="Ribosomal protein S5 domain 2-like"/>
    <property type="match status" value="1"/>
</dbReference>
<evidence type="ECO:0000256" key="6">
    <source>
        <dbReference type="SAM" id="MobiDB-lite"/>
    </source>
</evidence>
<evidence type="ECO:0000256" key="2">
    <source>
        <dbReference type="ARBA" id="ARBA00006678"/>
    </source>
</evidence>
<dbReference type="GO" id="GO:0016075">
    <property type="term" value="P:rRNA catabolic process"/>
    <property type="evidence" value="ECO:0007669"/>
    <property type="project" value="TreeGrafter"/>
</dbReference>
<comment type="similarity">
    <text evidence="2">Belongs to the RNase PH family.</text>
</comment>
<keyword evidence="3" id="KW-0698">rRNA processing</keyword>
<name>A0AAD5MAA0_PYTIN</name>
<dbReference type="GO" id="GO:0003723">
    <property type="term" value="F:RNA binding"/>
    <property type="evidence" value="ECO:0007669"/>
    <property type="project" value="TreeGrafter"/>
</dbReference>
<dbReference type="Gene3D" id="3.30.230.70">
    <property type="entry name" value="GHMP Kinase, N-terminal domain"/>
    <property type="match status" value="1"/>
</dbReference>
<dbReference type="InterPro" id="IPR003583">
    <property type="entry name" value="Hlx-hairpin-Hlx_DNA-bd_motif"/>
</dbReference>
<dbReference type="GO" id="GO:0006281">
    <property type="term" value="P:DNA repair"/>
    <property type="evidence" value="ECO:0007669"/>
    <property type="project" value="InterPro"/>
</dbReference>
<dbReference type="GO" id="GO:0034475">
    <property type="term" value="P:U4 snRNA 3'-end processing"/>
    <property type="evidence" value="ECO:0007669"/>
    <property type="project" value="TreeGrafter"/>
</dbReference>
<feature type="compositionally biased region" description="Basic and acidic residues" evidence="6">
    <location>
        <begin position="152"/>
        <end position="161"/>
    </location>
</feature>
<keyword evidence="9" id="KW-1185">Reference proteome</keyword>
<dbReference type="InterPro" id="IPR027408">
    <property type="entry name" value="PNPase/RNase_PH_dom_sf"/>
</dbReference>
<dbReference type="GO" id="GO:0000176">
    <property type="term" value="C:nuclear exosome (RNase complex)"/>
    <property type="evidence" value="ECO:0007669"/>
    <property type="project" value="TreeGrafter"/>
</dbReference>
<feature type="domain" description="Helix-hairpin-helix DNA-binding motif class 1" evidence="7">
    <location>
        <begin position="36"/>
        <end position="55"/>
    </location>
</feature>
<dbReference type="InterPro" id="IPR010994">
    <property type="entry name" value="RuvA_2-like"/>
</dbReference>
<dbReference type="SMART" id="SM00278">
    <property type="entry name" value="HhH1"/>
    <property type="match status" value="3"/>
</dbReference>
<dbReference type="InterPro" id="IPR036691">
    <property type="entry name" value="Endo/exonu/phosph_ase_sf"/>
</dbReference>
<dbReference type="SUPFAM" id="SSF81585">
    <property type="entry name" value="PsbU/PolX domain-like"/>
    <property type="match status" value="1"/>
</dbReference>
<dbReference type="PANTHER" id="PTHR11953">
    <property type="entry name" value="EXOSOME COMPLEX COMPONENT"/>
    <property type="match status" value="1"/>
</dbReference>
<evidence type="ECO:0000313" key="8">
    <source>
        <dbReference type="EMBL" id="KAJ0410315.1"/>
    </source>
</evidence>
<sequence length="533" mass="58946">MLDLNSATIKQLQSLPGIGPVLAERIRDARPFSRVQDLRHVQGIGPKRYAALVDNNLVTVGSEQPNKLLPSCDAASRVVATRAAQPVLVDINLGSSKELTELNGVGPVLAQRIAEARPFFRKEEIRRVHGIGLVKYEQMKHQLAEVVVDSTDTHAREQPNHEEEDDVSSSGDTDETVDIESAALQDESAVTPPQSDVQWRQRSFVCRELVRNIRSNCFVDCQPHAELLDQITGILSEFDLVALQEVRDTIVLKRLKALMPGWDYTASPLVGSDQFSLVNVHLSCGDATTRQREVHELRRVVQEIEATLPRRRHLITLGDFNLAPQDMTVMAGHLTPLIRSPLTTTVFNKLHDNVWLGNRSAASLDSVDGGLRWSIESGVYRGALFRADGSARMSHGSSTVLVAVYGPGQAKSRRNEQIDRVTIDVCFKLEKGVLTSKEKEYEQIIRETFEPIIIAEDYPRAVISIVVQQATSFVTTATSNVNAGVLTSITSGLLSDEQYFACSEACQRASESVTAFMRIVHQKKYPVDTEASS</sequence>
<organism evidence="8 9">
    <name type="scientific">Pythium insidiosum</name>
    <name type="common">Pythiosis disease agent</name>
    <dbReference type="NCBI Taxonomy" id="114742"/>
    <lineage>
        <taxon>Eukaryota</taxon>
        <taxon>Sar</taxon>
        <taxon>Stramenopiles</taxon>
        <taxon>Oomycota</taxon>
        <taxon>Peronosporomycetes</taxon>
        <taxon>Pythiales</taxon>
        <taxon>Pythiaceae</taxon>
        <taxon>Pythium</taxon>
    </lineage>
</organism>
<dbReference type="SUPFAM" id="SSF56219">
    <property type="entry name" value="DNase I-like"/>
    <property type="match status" value="1"/>
</dbReference>
<dbReference type="InterPro" id="IPR050080">
    <property type="entry name" value="RNase_PH"/>
</dbReference>
<dbReference type="GO" id="GO:0071051">
    <property type="term" value="P:poly(A)-dependent snoRNA 3'-end processing"/>
    <property type="evidence" value="ECO:0007669"/>
    <property type="project" value="TreeGrafter"/>
</dbReference>
<proteinExistence type="inferred from homology"/>
<gene>
    <name evidence="8" type="ORF">P43SY_002647</name>
</gene>
<dbReference type="GO" id="GO:0000177">
    <property type="term" value="C:cytoplasmic exosome (RNase complex)"/>
    <property type="evidence" value="ECO:0007669"/>
    <property type="project" value="TreeGrafter"/>
</dbReference>
<reference evidence="8" key="1">
    <citation type="submission" date="2021-12" db="EMBL/GenBank/DDBJ databases">
        <title>Prjna785345.</title>
        <authorList>
            <person name="Rujirawat T."/>
            <person name="Krajaejun T."/>
        </authorList>
    </citation>
    <scope>NUCLEOTIDE SEQUENCE</scope>
    <source>
        <strain evidence="8">Pi057C3</strain>
    </source>
</reference>
<feature type="region of interest" description="Disordered" evidence="6">
    <location>
        <begin position="152"/>
        <end position="175"/>
    </location>
</feature>
<evidence type="ECO:0000313" key="9">
    <source>
        <dbReference type="Proteomes" id="UP001209570"/>
    </source>
</evidence>
<feature type="domain" description="Helix-hairpin-helix DNA-binding motif class 1" evidence="7">
    <location>
        <begin position="97"/>
        <end position="116"/>
    </location>
</feature>
<dbReference type="InterPro" id="IPR001247">
    <property type="entry name" value="ExoRNase_PH_dom1"/>
</dbReference>
<comment type="caution">
    <text evidence="8">The sequence shown here is derived from an EMBL/GenBank/DDBJ whole genome shotgun (WGS) entry which is preliminary data.</text>
</comment>
<evidence type="ECO:0000259" key="7">
    <source>
        <dbReference type="SMART" id="SM00278"/>
    </source>
</evidence>
<evidence type="ECO:0000256" key="3">
    <source>
        <dbReference type="ARBA" id="ARBA00022552"/>
    </source>
</evidence>
<dbReference type="GO" id="GO:0006364">
    <property type="term" value="P:rRNA processing"/>
    <property type="evidence" value="ECO:0007669"/>
    <property type="project" value="UniProtKB-KW"/>
</dbReference>
<evidence type="ECO:0000256" key="5">
    <source>
        <dbReference type="ARBA" id="ARBA00023242"/>
    </source>
</evidence>
<evidence type="ECO:0000256" key="4">
    <source>
        <dbReference type="ARBA" id="ARBA00022835"/>
    </source>
</evidence>
<feature type="domain" description="Helix-hairpin-helix DNA-binding motif class 1" evidence="7">
    <location>
        <begin position="10"/>
        <end position="29"/>
    </location>
</feature>
<protein>
    <recommendedName>
        <fullName evidence="7">Helix-hairpin-helix DNA-binding motif class 1 domain-containing protein</fullName>
    </recommendedName>
</protein>
<dbReference type="GO" id="GO:0071028">
    <property type="term" value="P:nuclear mRNA surveillance"/>
    <property type="evidence" value="ECO:0007669"/>
    <property type="project" value="TreeGrafter"/>
</dbReference>
<dbReference type="PANTHER" id="PTHR11953:SF1">
    <property type="entry name" value="EXOSOME COMPLEX COMPONENT RRP46"/>
    <property type="match status" value="1"/>
</dbReference>
<comment type="subcellular location">
    <subcellularLocation>
        <location evidence="1">Nucleus</location>
    </subcellularLocation>
</comment>
<dbReference type="Gene3D" id="3.60.10.10">
    <property type="entry name" value="Endonuclease/exonuclease/phosphatase"/>
    <property type="match status" value="1"/>
</dbReference>
<feature type="compositionally biased region" description="Acidic residues" evidence="6">
    <location>
        <begin position="162"/>
        <end position="175"/>
    </location>
</feature>
<keyword evidence="5" id="KW-0539">Nucleus</keyword>
<dbReference type="InterPro" id="IPR020568">
    <property type="entry name" value="Ribosomal_Su5_D2-typ_SF"/>
</dbReference>
<dbReference type="SUPFAM" id="SSF47781">
    <property type="entry name" value="RuvA domain 2-like"/>
    <property type="match status" value="1"/>
</dbReference>
<accession>A0AAD5MAA0</accession>
<dbReference type="GO" id="GO:0005730">
    <property type="term" value="C:nucleolus"/>
    <property type="evidence" value="ECO:0007669"/>
    <property type="project" value="TreeGrafter"/>
</dbReference>
<dbReference type="Pfam" id="PF01138">
    <property type="entry name" value="RNase_PH"/>
    <property type="match status" value="1"/>
</dbReference>
<dbReference type="AlphaFoldDB" id="A0AAD5MAA0"/>